<proteinExistence type="predicted"/>
<dbReference type="InterPro" id="IPR029058">
    <property type="entry name" value="AB_hydrolase_fold"/>
</dbReference>
<sequence>MMILVQDALMIYLGIEIAFVIVFYAQLLPFVNRPCQPAPYLAYGKDRKRLLLRVLKRIEDTSKRDGTCPKESLKAFLRNWFHVDHVPSDLSQIATAGTINIPATRHEEESSSSSTIPVLNPSYSTCTSSSSSCGSVQSDDDDSTTTTTTTTTIIPTLTCTKKSETTQRPPFPLYKEDMDSFFAFAFFSKELGAMRSWERKELKKLFQVLERRHNLTFPNKKAGEDTSHMFHPRRMTLEPVVPIYRPLIVYLLVLGMRWVGALVLRHVYGFEKFVTKHGMICWYRSGTKADSRTDQRSNDHKGDSSSLMMPILFFHGIAPGGVVGYLPIVLHGLATEPERPVFLFENISISCVLDFKPLTEKQTVDGVMECLKRFGANQQNLSLVGHSFGSCPIAWLVASKKMEQQIKQVVLLDPVAILLSEPDVMVNFLYAEAMDKTRIVASSEIMTQSYLRRHFAWYNSELYVEDVKCPMLVFCSEHDEIVNSEKVKQEMQRHHQQGHQFQCWEGVGHGACIVNPYKWTEIKRQMLEQELHLLRAR</sequence>
<dbReference type="Gene3D" id="3.40.50.1820">
    <property type="entry name" value="alpha/beta hydrolase"/>
    <property type="match status" value="1"/>
</dbReference>
<keyword evidence="5" id="KW-1185">Reference proteome</keyword>
<organism evidence="4 5">
    <name type="scientific">Cylindrotheca closterium</name>
    <dbReference type="NCBI Taxonomy" id="2856"/>
    <lineage>
        <taxon>Eukaryota</taxon>
        <taxon>Sar</taxon>
        <taxon>Stramenopiles</taxon>
        <taxon>Ochrophyta</taxon>
        <taxon>Bacillariophyta</taxon>
        <taxon>Bacillariophyceae</taxon>
        <taxon>Bacillariophycidae</taxon>
        <taxon>Bacillariales</taxon>
        <taxon>Bacillariaceae</taxon>
        <taxon>Cylindrotheca</taxon>
    </lineage>
</organism>
<dbReference type="InterPro" id="IPR014940">
    <property type="entry name" value="BAAT_C"/>
</dbReference>
<evidence type="ECO:0000313" key="4">
    <source>
        <dbReference type="EMBL" id="CAJ1903145.1"/>
    </source>
</evidence>
<dbReference type="PANTHER" id="PTHR37471:SF1">
    <property type="entry name" value="AB HYDROLASE-1 DOMAIN-CONTAINING PROTEIN"/>
    <property type="match status" value="1"/>
</dbReference>
<reference evidence="4" key="1">
    <citation type="submission" date="2023-08" db="EMBL/GenBank/DDBJ databases">
        <authorList>
            <person name="Audoor S."/>
            <person name="Bilcke G."/>
        </authorList>
    </citation>
    <scope>NUCLEOTIDE SEQUENCE</scope>
</reference>
<comment type="caution">
    <text evidence="4">The sequence shown here is derived from an EMBL/GenBank/DDBJ whole genome shotgun (WGS) entry which is preliminary data.</text>
</comment>
<feature type="compositionally biased region" description="Low complexity" evidence="1">
    <location>
        <begin position="128"/>
        <end position="137"/>
    </location>
</feature>
<gene>
    <name evidence="4" type="ORF">CYCCA115_LOCUS370</name>
</gene>
<feature type="transmembrane region" description="Helical" evidence="2">
    <location>
        <begin position="311"/>
        <end position="334"/>
    </location>
</feature>
<name>A0AAD2CBY2_9STRA</name>
<dbReference type="EMBL" id="CAKOGP040000001">
    <property type="protein sequence ID" value="CAJ1903145.1"/>
    <property type="molecule type" value="Genomic_DNA"/>
</dbReference>
<evidence type="ECO:0000313" key="5">
    <source>
        <dbReference type="Proteomes" id="UP001295423"/>
    </source>
</evidence>
<evidence type="ECO:0000259" key="3">
    <source>
        <dbReference type="Pfam" id="PF08840"/>
    </source>
</evidence>
<dbReference type="Proteomes" id="UP001295423">
    <property type="component" value="Unassembled WGS sequence"/>
</dbReference>
<feature type="domain" description="BAAT/Acyl-CoA thioester hydrolase C-terminal" evidence="3">
    <location>
        <begin position="377"/>
        <end position="517"/>
    </location>
</feature>
<evidence type="ECO:0000256" key="1">
    <source>
        <dbReference type="SAM" id="MobiDB-lite"/>
    </source>
</evidence>
<keyword evidence="2" id="KW-1133">Transmembrane helix</keyword>
<dbReference type="PANTHER" id="PTHR37471">
    <property type="entry name" value="UNNAMED PRODUCT"/>
    <property type="match status" value="1"/>
</dbReference>
<evidence type="ECO:0000256" key="2">
    <source>
        <dbReference type="SAM" id="Phobius"/>
    </source>
</evidence>
<accession>A0AAD2CBY2</accession>
<protein>
    <recommendedName>
        <fullName evidence="3">BAAT/Acyl-CoA thioester hydrolase C-terminal domain-containing protein</fullName>
    </recommendedName>
</protein>
<dbReference type="Pfam" id="PF08840">
    <property type="entry name" value="BAAT_C"/>
    <property type="match status" value="1"/>
</dbReference>
<feature type="region of interest" description="Disordered" evidence="1">
    <location>
        <begin position="128"/>
        <end position="148"/>
    </location>
</feature>
<feature type="transmembrane region" description="Helical" evidence="2">
    <location>
        <begin position="243"/>
        <end position="264"/>
    </location>
</feature>
<dbReference type="AlphaFoldDB" id="A0AAD2CBY2"/>
<keyword evidence="2" id="KW-0812">Transmembrane</keyword>
<keyword evidence="2" id="KW-0472">Membrane</keyword>
<dbReference type="SUPFAM" id="SSF53474">
    <property type="entry name" value="alpha/beta-Hydrolases"/>
    <property type="match status" value="1"/>
</dbReference>
<feature type="transmembrane region" description="Helical" evidence="2">
    <location>
        <begin position="9"/>
        <end position="27"/>
    </location>
</feature>